<evidence type="ECO:0000313" key="2">
    <source>
        <dbReference type="EMBL" id="KCV69269.1"/>
    </source>
</evidence>
<keyword evidence="3" id="KW-1185">Reference proteome</keyword>
<feature type="region of interest" description="Disordered" evidence="1">
    <location>
        <begin position="228"/>
        <end position="260"/>
    </location>
</feature>
<name>A0A058Z4Q0_FONAL</name>
<dbReference type="RefSeq" id="XP_009495834.1">
    <property type="nucleotide sequence ID" value="XM_009497559.1"/>
</dbReference>
<reference evidence="2" key="1">
    <citation type="submission" date="2013-04" db="EMBL/GenBank/DDBJ databases">
        <title>The Genome Sequence of Fonticula alba ATCC 38817.</title>
        <authorList>
            <consortium name="The Broad Institute Genomics Platform"/>
            <person name="Russ C."/>
            <person name="Cuomo C."/>
            <person name="Burger G."/>
            <person name="Gray M.W."/>
            <person name="Holland P.W.H."/>
            <person name="King N."/>
            <person name="Lang F.B.F."/>
            <person name="Roger A.J."/>
            <person name="Ruiz-Trillo I."/>
            <person name="Brown M."/>
            <person name="Walker B."/>
            <person name="Young S."/>
            <person name="Zeng Q."/>
            <person name="Gargeya S."/>
            <person name="Fitzgerald M."/>
            <person name="Haas B."/>
            <person name="Abouelleil A."/>
            <person name="Allen A.W."/>
            <person name="Alvarado L."/>
            <person name="Arachchi H.M."/>
            <person name="Berlin A.M."/>
            <person name="Chapman S.B."/>
            <person name="Gainer-Dewar J."/>
            <person name="Goldberg J."/>
            <person name="Griggs A."/>
            <person name="Gujja S."/>
            <person name="Hansen M."/>
            <person name="Howarth C."/>
            <person name="Imamovic A."/>
            <person name="Ireland A."/>
            <person name="Larimer J."/>
            <person name="McCowan C."/>
            <person name="Murphy C."/>
            <person name="Pearson M."/>
            <person name="Poon T.W."/>
            <person name="Priest M."/>
            <person name="Roberts A."/>
            <person name="Saif S."/>
            <person name="Shea T."/>
            <person name="Sisk P."/>
            <person name="Sykes S."/>
            <person name="Wortman J."/>
            <person name="Nusbaum C."/>
            <person name="Birren B."/>
        </authorList>
    </citation>
    <scope>NUCLEOTIDE SEQUENCE [LARGE SCALE GENOMIC DNA]</scope>
    <source>
        <strain evidence="2">ATCC 38817</strain>
    </source>
</reference>
<gene>
    <name evidence="2" type="ORF">H696_03696</name>
</gene>
<dbReference type="EMBL" id="KB932206">
    <property type="protein sequence ID" value="KCV69269.1"/>
    <property type="molecule type" value="Genomic_DNA"/>
</dbReference>
<feature type="compositionally biased region" description="Low complexity" evidence="1">
    <location>
        <begin position="241"/>
        <end position="254"/>
    </location>
</feature>
<organism evidence="2">
    <name type="scientific">Fonticula alba</name>
    <name type="common">Slime mold</name>
    <dbReference type="NCBI Taxonomy" id="691883"/>
    <lineage>
        <taxon>Eukaryota</taxon>
        <taxon>Rotosphaerida</taxon>
        <taxon>Fonticulaceae</taxon>
        <taxon>Fonticula</taxon>
    </lineage>
</organism>
<dbReference type="AlphaFoldDB" id="A0A058Z4Q0"/>
<evidence type="ECO:0008006" key="4">
    <source>
        <dbReference type="Google" id="ProtNLM"/>
    </source>
</evidence>
<evidence type="ECO:0000313" key="3">
    <source>
        <dbReference type="Proteomes" id="UP000030693"/>
    </source>
</evidence>
<dbReference type="Proteomes" id="UP000030693">
    <property type="component" value="Unassembled WGS sequence"/>
</dbReference>
<evidence type="ECO:0000256" key="1">
    <source>
        <dbReference type="SAM" id="MobiDB-lite"/>
    </source>
</evidence>
<proteinExistence type="predicted"/>
<dbReference type="GeneID" id="20528421"/>
<protein>
    <recommendedName>
        <fullName evidence="4">Nucleolus and neural progenitor protein-like N-terminal domain-containing protein</fullName>
    </recommendedName>
</protein>
<accession>A0A058Z4Q0</accession>
<sequence>MSDACWFGFPAGDLPPMPAPKDSIKRRRQLWLTLSGECAILRRLVYKNNYQHSKFPHYRSLQKVVRMFLHINERAQETILNRDLPAKGLSRAIEQFESFCEAIENCGMKASSEMPIEHNFALVALEFACLGRVHVLAQVILGMLRLALERPPAPQSNVLSASEPAAPLISAPTPINVRACPFSSAPAPGPDRTGVRACPFSSGKPGTGTSPPVPPVASANKMATTLPTARVPSSKKIPRSAVAPAGGTTKATAKMPKKSKSSEIDNIFAGLF</sequence>